<name>A0ACC1K9C0_9FUNG</name>
<sequence length="514" mass="55231">MATRNWLEFELDQPDIVLRGMADDSPGTVFSGRLVVHLCESVRVKGLTMALEGHERLEWEYHANGAISTFLRETTPLTHTWTLFAAGDGRRAETWKAGRHEFPFSLAFPGNVPESIRIPYADVNYQLRATLRRTGFMPNIAARREVQVKRDMTLDGGFGTGAISVENRWREMMEFCIAADADTFAPGDRMRVRLAFQPLVKRMHLSKIAVVLKEYVRCHKPSGHAEKTVSRIVASAEVVPTGCAPDAGSCPRRRSALPPASPGTAGAPPPPAKCAGAPPGDARPAGVDLTDVLEESIQLNIPDEPRRLQYDHISPYIEITHKLKFSIHFRDPSQKPHTLWISVPVSVVPGLADSARGGRAELPTYKNSALDQRVVVAGSEQSPPSYAAAVADPLSPSVSRRASLASLDDATACPNSPVTSVSSSAASTHSSADTALLDISAAQPGAGRLPLVHLAAVRGLFGRRATLSASAEGTPLPTPAVSPRLKSVDDDMSQYVSTVRAPPPVASASTRRCG</sequence>
<reference evidence="1" key="1">
    <citation type="submission" date="2022-07" db="EMBL/GenBank/DDBJ databases">
        <title>Phylogenomic reconstructions and comparative analyses of Kickxellomycotina fungi.</title>
        <authorList>
            <person name="Reynolds N.K."/>
            <person name="Stajich J.E."/>
            <person name="Barry K."/>
            <person name="Grigoriev I.V."/>
            <person name="Crous P."/>
            <person name="Smith M.E."/>
        </authorList>
    </citation>
    <scope>NUCLEOTIDE SEQUENCE</scope>
    <source>
        <strain evidence="1">CBS 109366</strain>
    </source>
</reference>
<dbReference type="EMBL" id="JANBUJ010000001">
    <property type="protein sequence ID" value="KAJ2776005.1"/>
    <property type="molecule type" value="Genomic_DNA"/>
</dbReference>
<proteinExistence type="predicted"/>
<gene>
    <name evidence="1" type="ORF">IWQ57_000162</name>
</gene>
<protein>
    <submittedName>
        <fullName evidence="1">Uncharacterized protein</fullName>
    </submittedName>
</protein>
<accession>A0ACC1K9C0</accession>
<evidence type="ECO:0000313" key="2">
    <source>
        <dbReference type="Proteomes" id="UP001140234"/>
    </source>
</evidence>
<evidence type="ECO:0000313" key="1">
    <source>
        <dbReference type="EMBL" id="KAJ2776005.1"/>
    </source>
</evidence>
<dbReference type="Proteomes" id="UP001140234">
    <property type="component" value="Unassembled WGS sequence"/>
</dbReference>
<organism evidence="1 2">
    <name type="scientific">Coemansia nantahalensis</name>
    <dbReference type="NCBI Taxonomy" id="2789366"/>
    <lineage>
        <taxon>Eukaryota</taxon>
        <taxon>Fungi</taxon>
        <taxon>Fungi incertae sedis</taxon>
        <taxon>Zoopagomycota</taxon>
        <taxon>Kickxellomycotina</taxon>
        <taxon>Kickxellomycetes</taxon>
        <taxon>Kickxellales</taxon>
        <taxon>Kickxellaceae</taxon>
        <taxon>Coemansia</taxon>
    </lineage>
</organism>
<comment type="caution">
    <text evidence="1">The sequence shown here is derived from an EMBL/GenBank/DDBJ whole genome shotgun (WGS) entry which is preliminary data.</text>
</comment>
<keyword evidence="2" id="KW-1185">Reference proteome</keyword>